<dbReference type="GO" id="GO:0071277">
    <property type="term" value="P:cellular response to calcium ion"/>
    <property type="evidence" value="ECO:0007669"/>
    <property type="project" value="TreeGrafter"/>
</dbReference>
<dbReference type="PANTHER" id="PTHR10857:SF102">
    <property type="entry name" value="C2 DOMAIN-CONTAINING PROTEIN"/>
    <property type="match status" value="1"/>
</dbReference>
<evidence type="ECO:0000313" key="2">
    <source>
        <dbReference type="EMBL" id="CEK72171.1"/>
    </source>
</evidence>
<dbReference type="SUPFAM" id="SSF53300">
    <property type="entry name" value="vWA-like"/>
    <property type="match status" value="1"/>
</dbReference>
<dbReference type="Pfam" id="PF07002">
    <property type="entry name" value="Copine"/>
    <property type="match status" value="1"/>
</dbReference>
<dbReference type="InterPro" id="IPR045052">
    <property type="entry name" value="Copine"/>
</dbReference>
<proteinExistence type="predicted"/>
<dbReference type="EMBL" id="HACG01025306">
    <property type="protein sequence ID" value="CEK72171.1"/>
    <property type="molecule type" value="Transcribed_RNA"/>
</dbReference>
<dbReference type="GO" id="GO:0005886">
    <property type="term" value="C:plasma membrane"/>
    <property type="evidence" value="ECO:0007669"/>
    <property type="project" value="TreeGrafter"/>
</dbReference>
<protein>
    <recommendedName>
        <fullName evidence="1">VWFA domain-containing protein</fullName>
    </recommendedName>
</protein>
<dbReference type="GO" id="GO:0005544">
    <property type="term" value="F:calcium-dependent phospholipid binding"/>
    <property type="evidence" value="ECO:0007669"/>
    <property type="project" value="InterPro"/>
</dbReference>
<name>A0A0B6ZWF8_9EUPU</name>
<organism evidence="2">
    <name type="scientific">Arion vulgaris</name>
    <dbReference type="NCBI Taxonomy" id="1028688"/>
    <lineage>
        <taxon>Eukaryota</taxon>
        <taxon>Metazoa</taxon>
        <taxon>Spiralia</taxon>
        <taxon>Lophotrochozoa</taxon>
        <taxon>Mollusca</taxon>
        <taxon>Gastropoda</taxon>
        <taxon>Heterobranchia</taxon>
        <taxon>Euthyneura</taxon>
        <taxon>Panpulmonata</taxon>
        <taxon>Eupulmonata</taxon>
        <taxon>Stylommatophora</taxon>
        <taxon>Helicina</taxon>
        <taxon>Arionoidea</taxon>
        <taxon>Arionidae</taxon>
        <taxon>Arion</taxon>
    </lineage>
</organism>
<accession>A0A0B6ZWF8</accession>
<feature type="non-terminal residue" evidence="2">
    <location>
        <position position="1"/>
    </location>
</feature>
<feature type="domain" description="VWFA" evidence="1">
    <location>
        <begin position="34"/>
        <end position="239"/>
    </location>
</feature>
<gene>
    <name evidence="2" type="primary">ORF81345</name>
</gene>
<evidence type="ECO:0000259" key="1">
    <source>
        <dbReference type="SMART" id="SM00327"/>
    </source>
</evidence>
<dbReference type="PANTHER" id="PTHR10857">
    <property type="entry name" value="COPINE"/>
    <property type="match status" value="1"/>
</dbReference>
<dbReference type="AlphaFoldDB" id="A0A0B6ZWF8"/>
<dbReference type="SMART" id="SM00327">
    <property type="entry name" value="VWA"/>
    <property type="match status" value="1"/>
</dbReference>
<dbReference type="InterPro" id="IPR036465">
    <property type="entry name" value="vWFA_dom_sf"/>
</dbReference>
<sequence>AKKKSYSNSGTIFLTSCKVVKEYSFLDYIMGGTQVNFTVGVDFTASNGNPTQSSSLHYINPHHPNEYMTAIKSVGEVCQDYDTDKLFPALGFGAKIPPRFEVSHEFAINFNPQNPYCQGIDGVLQSYYNCIQQVQLYGPTNAAPIINHVARFAAEAQREEGSKGAHAYYILLMLSDGVLSDMSNTRTAIVQASKLPMSLIIVGVGQADFTDMQILDGDNGSLKAANGEPAKRDIVQFVPFRDFRNSSPVELARHVLAEVPKQVTDYYKMRNMQPSIKPAQ</sequence>
<dbReference type="InterPro" id="IPR002035">
    <property type="entry name" value="VWF_A"/>
</dbReference>
<reference evidence="2" key="1">
    <citation type="submission" date="2014-12" db="EMBL/GenBank/DDBJ databases">
        <title>Insight into the proteome of Arion vulgaris.</title>
        <authorList>
            <person name="Aradska J."/>
            <person name="Bulat T."/>
            <person name="Smidak R."/>
            <person name="Sarate P."/>
            <person name="Gangsoo J."/>
            <person name="Sialana F."/>
            <person name="Bilban M."/>
            <person name="Lubec G."/>
        </authorList>
    </citation>
    <scope>NUCLEOTIDE SEQUENCE</scope>
    <source>
        <tissue evidence="2">Skin</tissue>
    </source>
</reference>
<dbReference type="InterPro" id="IPR010734">
    <property type="entry name" value="Copine_C"/>
</dbReference>